<dbReference type="Pfam" id="PF01037">
    <property type="entry name" value="AsnC_trans_reg"/>
    <property type="match status" value="1"/>
</dbReference>
<dbReference type="InterPro" id="IPR019887">
    <property type="entry name" value="Tscrpt_reg_AsnC/Lrp_C"/>
</dbReference>
<keyword evidence="3" id="KW-0804">Transcription</keyword>
<protein>
    <submittedName>
        <fullName evidence="5">DNA-binding Lrp family transcriptional regulator</fullName>
    </submittedName>
</protein>
<name>A0A4R2JU02_9PSEU</name>
<keyword evidence="6" id="KW-1185">Reference proteome</keyword>
<keyword evidence="1" id="KW-0805">Transcription regulation</keyword>
<keyword evidence="2 5" id="KW-0238">DNA-binding</keyword>
<dbReference type="InterPro" id="IPR036390">
    <property type="entry name" value="WH_DNA-bd_sf"/>
</dbReference>
<organism evidence="5 6">
    <name type="scientific">Actinocrispum wychmicini</name>
    <dbReference type="NCBI Taxonomy" id="1213861"/>
    <lineage>
        <taxon>Bacteria</taxon>
        <taxon>Bacillati</taxon>
        <taxon>Actinomycetota</taxon>
        <taxon>Actinomycetes</taxon>
        <taxon>Pseudonocardiales</taxon>
        <taxon>Pseudonocardiaceae</taxon>
        <taxon>Actinocrispum</taxon>
    </lineage>
</organism>
<feature type="domain" description="HTH asnC-type" evidence="4">
    <location>
        <begin position="7"/>
        <end position="68"/>
    </location>
</feature>
<dbReference type="InterPro" id="IPR019888">
    <property type="entry name" value="Tscrpt_reg_AsnC-like"/>
</dbReference>
<dbReference type="GO" id="GO:0005829">
    <property type="term" value="C:cytosol"/>
    <property type="evidence" value="ECO:0007669"/>
    <property type="project" value="TreeGrafter"/>
</dbReference>
<sequence>MRDDVAFDSVDVAILRILQSDGRIANKDLAAAVGVAPSTCLDRVARLRRAGVITGYLAEVDAASMGRTVDALLAVQVQPHSRGVVDPFVAHVLALPETRAVHHVTGVDDFIVHVSCGSTRDLQRLVLDEFTTRPEVGRVQTHLIFGSWRGGPLLPYPS</sequence>
<dbReference type="SUPFAM" id="SSF46785">
    <property type="entry name" value="Winged helix' DNA-binding domain"/>
    <property type="match status" value="1"/>
</dbReference>
<dbReference type="InterPro" id="IPR036388">
    <property type="entry name" value="WH-like_DNA-bd_sf"/>
</dbReference>
<dbReference type="Gene3D" id="3.30.70.920">
    <property type="match status" value="1"/>
</dbReference>
<evidence type="ECO:0000256" key="2">
    <source>
        <dbReference type="ARBA" id="ARBA00023125"/>
    </source>
</evidence>
<dbReference type="PANTHER" id="PTHR30154:SF54">
    <property type="entry name" value="POSSIBLE TRANSCRIPTIONAL REGULATORY PROTEIN (PROBABLY LRP_ASNC-FAMILY)"/>
    <property type="match status" value="1"/>
</dbReference>
<dbReference type="CDD" id="cd00090">
    <property type="entry name" value="HTH_ARSR"/>
    <property type="match status" value="1"/>
</dbReference>
<dbReference type="InterPro" id="IPR000485">
    <property type="entry name" value="AsnC-type_HTH_dom"/>
</dbReference>
<accession>A0A4R2JU02</accession>
<dbReference type="AlphaFoldDB" id="A0A4R2JU02"/>
<reference evidence="5 6" key="1">
    <citation type="submission" date="2019-03" db="EMBL/GenBank/DDBJ databases">
        <title>Genomic Encyclopedia of Type Strains, Phase IV (KMG-IV): sequencing the most valuable type-strain genomes for metagenomic binning, comparative biology and taxonomic classification.</title>
        <authorList>
            <person name="Goeker M."/>
        </authorList>
    </citation>
    <scope>NUCLEOTIDE SEQUENCE [LARGE SCALE GENOMIC DNA]</scope>
    <source>
        <strain evidence="5 6">DSM 45934</strain>
    </source>
</reference>
<comment type="caution">
    <text evidence="5">The sequence shown here is derived from an EMBL/GenBank/DDBJ whole genome shotgun (WGS) entry which is preliminary data.</text>
</comment>
<evidence type="ECO:0000313" key="5">
    <source>
        <dbReference type="EMBL" id="TCO60479.1"/>
    </source>
</evidence>
<evidence type="ECO:0000259" key="4">
    <source>
        <dbReference type="PROSITE" id="PS50956"/>
    </source>
</evidence>
<dbReference type="SUPFAM" id="SSF54909">
    <property type="entry name" value="Dimeric alpha+beta barrel"/>
    <property type="match status" value="1"/>
</dbReference>
<evidence type="ECO:0000256" key="1">
    <source>
        <dbReference type="ARBA" id="ARBA00023015"/>
    </source>
</evidence>
<dbReference type="Proteomes" id="UP000295680">
    <property type="component" value="Unassembled WGS sequence"/>
</dbReference>
<dbReference type="PROSITE" id="PS50956">
    <property type="entry name" value="HTH_ASNC_2"/>
    <property type="match status" value="1"/>
</dbReference>
<gene>
    <name evidence="5" type="ORF">EV192_10354</name>
</gene>
<dbReference type="EMBL" id="SLWS01000003">
    <property type="protein sequence ID" value="TCO60479.1"/>
    <property type="molecule type" value="Genomic_DNA"/>
</dbReference>
<dbReference type="RefSeq" id="WP_132115489.1">
    <property type="nucleotide sequence ID" value="NZ_SLWS01000003.1"/>
</dbReference>
<dbReference type="GO" id="GO:0043565">
    <property type="term" value="F:sequence-specific DNA binding"/>
    <property type="evidence" value="ECO:0007669"/>
    <property type="project" value="InterPro"/>
</dbReference>
<dbReference type="PANTHER" id="PTHR30154">
    <property type="entry name" value="LEUCINE-RESPONSIVE REGULATORY PROTEIN"/>
    <property type="match status" value="1"/>
</dbReference>
<dbReference type="Gene3D" id="1.10.10.10">
    <property type="entry name" value="Winged helix-like DNA-binding domain superfamily/Winged helix DNA-binding domain"/>
    <property type="match status" value="1"/>
</dbReference>
<evidence type="ECO:0000313" key="6">
    <source>
        <dbReference type="Proteomes" id="UP000295680"/>
    </source>
</evidence>
<proteinExistence type="predicted"/>
<dbReference type="Pfam" id="PF13404">
    <property type="entry name" value="HTH_AsnC-type"/>
    <property type="match status" value="1"/>
</dbReference>
<dbReference type="GO" id="GO:0043200">
    <property type="term" value="P:response to amino acid"/>
    <property type="evidence" value="ECO:0007669"/>
    <property type="project" value="TreeGrafter"/>
</dbReference>
<dbReference type="SMART" id="SM00344">
    <property type="entry name" value="HTH_ASNC"/>
    <property type="match status" value="1"/>
</dbReference>
<dbReference type="OrthoDB" id="4411089at2"/>
<dbReference type="InterPro" id="IPR011008">
    <property type="entry name" value="Dimeric_a/b-barrel"/>
</dbReference>
<dbReference type="PRINTS" id="PR00033">
    <property type="entry name" value="HTHASNC"/>
</dbReference>
<dbReference type="InterPro" id="IPR011991">
    <property type="entry name" value="ArsR-like_HTH"/>
</dbReference>
<evidence type="ECO:0000256" key="3">
    <source>
        <dbReference type="ARBA" id="ARBA00023163"/>
    </source>
</evidence>